<sequence length="235" mass="24549">MVARWGKPETKDEGDMKNMVRKIASALGVVAMSASMAGAQVGSIAATCGVATIADTDVCYSTQFSFDGVTFSNEVFKVFSNATASYELRFAGQPTTTVSGVPFSFIDYGTVTASGTSSASLNLSGQQVWMRIIQSSPTTGTGDVGGLFGGTISGTASQAFINWNNPDRFEVIGPVTYEVERFGQGFTSINAPSTGAQTIRGAVVNSVVPEPSTYMLLATGMGALGLVARRRRTNV</sequence>
<dbReference type="EMBL" id="BRXS01000004">
    <property type="protein sequence ID" value="GLC26142.1"/>
    <property type="molecule type" value="Genomic_DNA"/>
</dbReference>
<name>A0AA37V353_9BACT</name>
<reference evidence="2" key="1">
    <citation type="submission" date="2022-08" db="EMBL/GenBank/DDBJ databases">
        <title>Draft genome sequencing of Roseisolibacter agri AW1220.</title>
        <authorList>
            <person name="Tobiishi Y."/>
            <person name="Tonouchi A."/>
        </authorList>
    </citation>
    <scope>NUCLEOTIDE SEQUENCE</scope>
    <source>
        <strain evidence="2">AW1220</strain>
    </source>
</reference>
<keyword evidence="3" id="KW-1185">Reference proteome</keyword>
<comment type="caution">
    <text evidence="2">The sequence shown here is derived from an EMBL/GenBank/DDBJ whole genome shotgun (WGS) entry which is preliminary data.</text>
</comment>
<gene>
    <name evidence="2" type="ORF">rosag_26550</name>
</gene>
<organism evidence="2 3">
    <name type="scientific">Roseisolibacter agri</name>
    <dbReference type="NCBI Taxonomy" id="2014610"/>
    <lineage>
        <taxon>Bacteria</taxon>
        <taxon>Pseudomonadati</taxon>
        <taxon>Gemmatimonadota</taxon>
        <taxon>Gemmatimonadia</taxon>
        <taxon>Gemmatimonadales</taxon>
        <taxon>Gemmatimonadaceae</taxon>
        <taxon>Roseisolibacter</taxon>
    </lineage>
</organism>
<dbReference type="NCBIfam" id="TIGR02595">
    <property type="entry name" value="PEP_CTERM"/>
    <property type="match status" value="1"/>
</dbReference>
<evidence type="ECO:0000313" key="3">
    <source>
        <dbReference type="Proteomes" id="UP001161325"/>
    </source>
</evidence>
<dbReference type="Pfam" id="PF07589">
    <property type="entry name" value="PEP-CTERM"/>
    <property type="match status" value="1"/>
</dbReference>
<dbReference type="AlphaFoldDB" id="A0AA37V353"/>
<dbReference type="InterPro" id="IPR013424">
    <property type="entry name" value="Ice-binding_C"/>
</dbReference>
<proteinExistence type="predicted"/>
<dbReference type="Proteomes" id="UP001161325">
    <property type="component" value="Unassembled WGS sequence"/>
</dbReference>
<evidence type="ECO:0000313" key="2">
    <source>
        <dbReference type="EMBL" id="GLC26142.1"/>
    </source>
</evidence>
<feature type="domain" description="Ice-binding protein C-terminal" evidence="1">
    <location>
        <begin position="208"/>
        <end position="231"/>
    </location>
</feature>
<accession>A0AA37V353</accession>
<protein>
    <recommendedName>
        <fullName evidence="1">Ice-binding protein C-terminal domain-containing protein</fullName>
    </recommendedName>
</protein>
<evidence type="ECO:0000259" key="1">
    <source>
        <dbReference type="Pfam" id="PF07589"/>
    </source>
</evidence>